<comment type="similarity">
    <text evidence="2">Belongs to the ABC transporter superfamily. ABCC family. Conjugate transporter (TC 3.A.1.208) subfamily.</text>
</comment>
<evidence type="ECO:0000256" key="6">
    <source>
        <dbReference type="ARBA" id="ARBA00022840"/>
    </source>
</evidence>
<protein>
    <submittedName>
        <fullName evidence="12">ABC transporter domain-containing protein</fullName>
    </submittedName>
</protein>
<dbReference type="InterPro" id="IPR050173">
    <property type="entry name" value="ABC_transporter_C-like"/>
</dbReference>
<gene>
    <name evidence="10" type="ORF">HPBE_LOCUS1756</name>
</gene>
<dbReference type="InterPro" id="IPR003593">
    <property type="entry name" value="AAA+_ATPase"/>
</dbReference>
<reference evidence="10 11" key="1">
    <citation type="submission" date="2018-11" db="EMBL/GenBank/DDBJ databases">
        <authorList>
            <consortium name="Pathogen Informatics"/>
        </authorList>
    </citation>
    <scope>NUCLEOTIDE SEQUENCE [LARGE SCALE GENOMIC DNA]</scope>
</reference>
<comment type="subcellular location">
    <subcellularLocation>
        <location evidence="1">Membrane</location>
        <topology evidence="1">Multi-pass membrane protein</topology>
    </subcellularLocation>
</comment>
<dbReference type="FunFam" id="3.40.50.300:FF:000163">
    <property type="entry name" value="Multidrug resistance-associated protein member 4"/>
    <property type="match status" value="1"/>
</dbReference>
<dbReference type="InterPro" id="IPR027417">
    <property type="entry name" value="P-loop_NTPase"/>
</dbReference>
<evidence type="ECO:0000256" key="8">
    <source>
        <dbReference type="ARBA" id="ARBA00023136"/>
    </source>
</evidence>
<accession>A0A183F6G3</accession>
<dbReference type="Gene3D" id="3.40.50.300">
    <property type="entry name" value="P-loop containing nucleotide triphosphate hydrolases"/>
    <property type="match status" value="1"/>
</dbReference>
<dbReference type="Proteomes" id="UP000050761">
    <property type="component" value="Unassembled WGS sequence"/>
</dbReference>
<dbReference type="InterPro" id="IPR017871">
    <property type="entry name" value="ABC_transporter-like_CS"/>
</dbReference>
<dbReference type="AlphaFoldDB" id="A0A183F6G3"/>
<dbReference type="GO" id="GO:0005524">
    <property type="term" value="F:ATP binding"/>
    <property type="evidence" value="ECO:0007669"/>
    <property type="project" value="UniProtKB-KW"/>
</dbReference>
<dbReference type="SUPFAM" id="SSF52540">
    <property type="entry name" value="P-loop containing nucleoside triphosphate hydrolases"/>
    <property type="match status" value="1"/>
</dbReference>
<accession>A0A3P7UGL4</accession>
<evidence type="ECO:0000256" key="1">
    <source>
        <dbReference type="ARBA" id="ARBA00004141"/>
    </source>
</evidence>
<keyword evidence="3" id="KW-0813">Transport</keyword>
<dbReference type="PROSITE" id="PS50893">
    <property type="entry name" value="ABC_TRANSPORTER_2"/>
    <property type="match status" value="1"/>
</dbReference>
<keyword evidence="7" id="KW-1133">Transmembrane helix</keyword>
<dbReference type="Pfam" id="PF00005">
    <property type="entry name" value="ABC_tran"/>
    <property type="match status" value="1"/>
</dbReference>
<proteinExistence type="inferred from homology"/>
<dbReference type="PROSITE" id="PS00211">
    <property type="entry name" value="ABC_TRANSPORTER_1"/>
    <property type="match status" value="1"/>
</dbReference>
<evidence type="ECO:0000256" key="5">
    <source>
        <dbReference type="ARBA" id="ARBA00022741"/>
    </source>
</evidence>
<dbReference type="GO" id="GO:0016887">
    <property type="term" value="F:ATP hydrolysis activity"/>
    <property type="evidence" value="ECO:0007669"/>
    <property type="project" value="InterPro"/>
</dbReference>
<evidence type="ECO:0000313" key="12">
    <source>
        <dbReference type="WBParaSite" id="HPBE_0000175501-mRNA-1"/>
    </source>
</evidence>
<dbReference type="OrthoDB" id="6500128at2759"/>
<name>A0A183F6G3_HELPZ</name>
<dbReference type="PANTHER" id="PTHR24223">
    <property type="entry name" value="ATP-BINDING CASSETTE SUB-FAMILY C"/>
    <property type="match status" value="1"/>
</dbReference>
<keyword evidence="8" id="KW-0472">Membrane</keyword>
<dbReference type="EMBL" id="UZAH01002143">
    <property type="protein sequence ID" value="VDO21137.1"/>
    <property type="molecule type" value="Genomic_DNA"/>
</dbReference>
<evidence type="ECO:0000259" key="9">
    <source>
        <dbReference type="PROSITE" id="PS50893"/>
    </source>
</evidence>
<evidence type="ECO:0000256" key="3">
    <source>
        <dbReference type="ARBA" id="ARBA00022448"/>
    </source>
</evidence>
<dbReference type="WBParaSite" id="HPBE_0000175501-mRNA-1">
    <property type="protein sequence ID" value="HPBE_0000175501-mRNA-1"/>
    <property type="gene ID" value="HPBE_0000175501"/>
</dbReference>
<reference evidence="12" key="2">
    <citation type="submission" date="2019-09" db="UniProtKB">
        <authorList>
            <consortium name="WormBaseParasite"/>
        </authorList>
    </citation>
    <scope>IDENTIFICATION</scope>
</reference>
<evidence type="ECO:0000256" key="2">
    <source>
        <dbReference type="ARBA" id="ARBA00009726"/>
    </source>
</evidence>
<keyword evidence="6" id="KW-0067">ATP-binding</keyword>
<dbReference type="CDD" id="cd03244">
    <property type="entry name" value="ABCC_MRP_domain2"/>
    <property type="match status" value="1"/>
</dbReference>
<dbReference type="InterPro" id="IPR003439">
    <property type="entry name" value="ABC_transporter-like_ATP-bd"/>
</dbReference>
<dbReference type="SMART" id="SM00382">
    <property type="entry name" value="AAA"/>
    <property type="match status" value="1"/>
</dbReference>
<keyword evidence="11" id="KW-1185">Reference proteome</keyword>
<evidence type="ECO:0000256" key="7">
    <source>
        <dbReference type="ARBA" id="ARBA00022989"/>
    </source>
</evidence>
<dbReference type="PANTHER" id="PTHR24223:SF456">
    <property type="entry name" value="MULTIDRUG RESISTANCE-ASSOCIATED PROTEIN LETHAL(2)03659"/>
    <property type="match status" value="1"/>
</dbReference>
<evidence type="ECO:0000313" key="10">
    <source>
        <dbReference type="EMBL" id="VDO21137.1"/>
    </source>
</evidence>
<evidence type="ECO:0000313" key="11">
    <source>
        <dbReference type="Proteomes" id="UP000050761"/>
    </source>
</evidence>
<dbReference type="GO" id="GO:0016020">
    <property type="term" value="C:membrane"/>
    <property type="evidence" value="ECO:0007669"/>
    <property type="project" value="UniProtKB-SubCell"/>
</dbReference>
<keyword evidence="4" id="KW-0812">Transmembrane</keyword>
<feature type="domain" description="ABC transporter" evidence="9">
    <location>
        <begin position="8"/>
        <end position="243"/>
    </location>
</feature>
<sequence>MVSVERIVQYTELESEHDDNSVLAEEPPKSWPTEGHITIGIVGRTGAGKSSLLRALFRLTPPSTGTVFIDGVNTATIPLKALRRGIAIIPQEPVLFIGTLRRNLDPFNEHTDEELWKVIDQVELKSAVAELTGGLEASMHEGGVNFSVGQRQLVCLARALLRNSRILVIDEATANVDPRTDALIQSTIRESFSHATVLTIAHRLNTIMDSSRVLVSAHYIAAHVPNFNTAYLMMMTSSCAQKL</sequence>
<evidence type="ECO:0000256" key="4">
    <source>
        <dbReference type="ARBA" id="ARBA00022692"/>
    </source>
</evidence>
<keyword evidence="5" id="KW-0547">Nucleotide-binding</keyword>
<organism evidence="11 12">
    <name type="scientific">Heligmosomoides polygyrus</name>
    <name type="common">Parasitic roundworm</name>
    <dbReference type="NCBI Taxonomy" id="6339"/>
    <lineage>
        <taxon>Eukaryota</taxon>
        <taxon>Metazoa</taxon>
        <taxon>Ecdysozoa</taxon>
        <taxon>Nematoda</taxon>
        <taxon>Chromadorea</taxon>
        <taxon>Rhabditida</taxon>
        <taxon>Rhabditina</taxon>
        <taxon>Rhabditomorpha</taxon>
        <taxon>Strongyloidea</taxon>
        <taxon>Heligmosomidae</taxon>
        <taxon>Heligmosomoides</taxon>
    </lineage>
</organism>
<dbReference type="GO" id="GO:0042626">
    <property type="term" value="F:ATPase-coupled transmembrane transporter activity"/>
    <property type="evidence" value="ECO:0007669"/>
    <property type="project" value="TreeGrafter"/>
</dbReference>